<dbReference type="InterPro" id="IPR008018">
    <property type="entry name" value="Phage_tail_attach_FII"/>
</dbReference>
<comment type="caution">
    <text evidence="1">The sequence shown here is derived from an EMBL/GenBank/DDBJ whole genome shotgun (WGS) entry which is preliminary data.</text>
</comment>
<dbReference type="OrthoDB" id="8410231at2"/>
<protein>
    <submittedName>
        <fullName evidence="1">Uncharacterized protein</fullName>
    </submittedName>
</protein>
<dbReference type="Proteomes" id="UP000194003">
    <property type="component" value="Unassembled WGS sequence"/>
</dbReference>
<organism evidence="1 2">
    <name type="scientific">Magnetofaba australis IT-1</name>
    <dbReference type="NCBI Taxonomy" id="1434232"/>
    <lineage>
        <taxon>Bacteria</taxon>
        <taxon>Pseudomonadati</taxon>
        <taxon>Pseudomonadota</taxon>
        <taxon>Magnetococcia</taxon>
        <taxon>Magnetococcales</taxon>
        <taxon>Magnetococcaceae</taxon>
        <taxon>Magnetofaba</taxon>
    </lineage>
</organism>
<name>A0A1Y2K451_9PROT</name>
<sequence length="102" mass="10821">MNPFEMAVDAVFASFGVAATYTPANGDPATEITVLAKRPDEVVGFGETRIAAEISLFEIRASDIANPQGGDVITLNSIDYTVQGAPTRGTERLVWVVDAFVS</sequence>
<dbReference type="Gene3D" id="2.40.10.180">
    <property type="entry name" value="Phage tail proteins"/>
    <property type="match status" value="1"/>
</dbReference>
<dbReference type="GO" id="GO:0019068">
    <property type="term" value="P:virion assembly"/>
    <property type="evidence" value="ECO:0007669"/>
    <property type="project" value="InterPro"/>
</dbReference>
<dbReference type="EMBL" id="LVJN01000019">
    <property type="protein sequence ID" value="OSM04148.1"/>
    <property type="molecule type" value="Genomic_DNA"/>
</dbReference>
<reference evidence="1 2" key="1">
    <citation type="journal article" date="2016" name="BMC Genomics">
        <title>Combined genomic and structural analyses of a cultured magnetotactic bacterium reveals its niche adaptation to a dynamic environment.</title>
        <authorList>
            <person name="Araujo A.C."/>
            <person name="Morillo V."/>
            <person name="Cypriano J."/>
            <person name="Teixeira L.C."/>
            <person name="Leao P."/>
            <person name="Lyra S."/>
            <person name="Almeida L.G."/>
            <person name="Bazylinski D.A."/>
            <person name="Vasconcellos A.T."/>
            <person name="Abreu F."/>
            <person name="Lins U."/>
        </authorList>
    </citation>
    <scope>NUCLEOTIDE SEQUENCE [LARGE SCALE GENOMIC DNA]</scope>
    <source>
        <strain evidence="1 2">IT-1</strain>
    </source>
</reference>
<evidence type="ECO:0000313" key="1">
    <source>
        <dbReference type="EMBL" id="OSM04148.1"/>
    </source>
</evidence>
<dbReference type="AlphaFoldDB" id="A0A1Y2K451"/>
<dbReference type="Pfam" id="PF05354">
    <property type="entry name" value="Phage_attach"/>
    <property type="match status" value="1"/>
</dbReference>
<gene>
    <name evidence="1" type="ORF">MAIT1_03574</name>
</gene>
<dbReference type="InterPro" id="IPR053734">
    <property type="entry name" value="Phage_Head-Tail_Connect_sf"/>
</dbReference>
<keyword evidence="2" id="KW-1185">Reference proteome</keyword>
<accession>A0A1Y2K451</accession>
<dbReference type="STRING" id="1434232.MAIT1_03574"/>
<proteinExistence type="predicted"/>
<dbReference type="RefSeq" id="WP_085442254.1">
    <property type="nucleotide sequence ID" value="NZ_LVJN01000019.1"/>
</dbReference>
<evidence type="ECO:0000313" key="2">
    <source>
        <dbReference type="Proteomes" id="UP000194003"/>
    </source>
</evidence>